<gene>
    <name evidence="2" type="ORF">S03H2_61393</name>
</gene>
<dbReference type="EMBL" id="BARU01039630">
    <property type="protein sequence ID" value="GAH83204.1"/>
    <property type="molecule type" value="Genomic_DNA"/>
</dbReference>
<feature type="non-terminal residue" evidence="2">
    <location>
        <position position="1"/>
    </location>
</feature>
<evidence type="ECO:0000259" key="1">
    <source>
        <dbReference type="Pfam" id="PF14574"/>
    </source>
</evidence>
<feature type="domain" description="RACo C-terminal" evidence="1">
    <location>
        <begin position="2"/>
        <end position="42"/>
    </location>
</feature>
<dbReference type="InterPro" id="IPR027980">
    <property type="entry name" value="RACo_C"/>
</dbReference>
<reference evidence="2" key="1">
    <citation type="journal article" date="2014" name="Front. Microbiol.">
        <title>High frequency of phylogenetically diverse reductive dehalogenase-homologous genes in deep subseafloor sedimentary metagenomes.</title>
        <authorList>
            <person name="Kawai M."/>
            <person name="Futagami T."/>
            <person name="Toyoda A."/>
            <person name="Takaki Y."/>
            <person name="Nishi S."/>
            <person name="Hori S."/>
            <person name="Arai W."/>
            <person name="Tsubouchi T."/>
            <person name="Morono Y."/>
            <person name="Uchiyama I."/>
            <person name="Ito T."/>
            <person name="Fujiyama A."/>
            <person name="Inagaki F."/>
            <person name="Takami H."/>
        </authorList>
    </citation>
    <scope>NUCLEOTIDE SEQUENCE</scope>
    <source>
        <strain evidence="2">Expedition CK06-06</strain>
    </source>
</reference>
<organism evidence="2">
    <name type="scientific">marine sediment metagenome</name>
    <dbReference type="NCBI Taxonomy" id="412755"/>
    <lineage>
        <taxon>unclassified sequences</taxon>
        <taxon>metagenomes</taxon>
        <taxon>ecological metagenomes</taxon>
    </lineage>
</organism>
<proteinExistence type="predicted"/>
<sequence length="60" mass="6882">DDARRVTQMMTNLELSENVGFMNNYVAALFLPHTNAKEFPTVSKRLTKLTNNNPKQRITT</sequence>
<comment type="caution">
    <text evidence="2">The sequence shown here is derived from an EMBL/GenBank/DDBJ whole genome shotgun (WGS) entry which is preliminary data.</text>
</comment>
<name>X1JY69_9ZZZZ</name>
<accession>X1JY69</accession>
<dbReference type="AlphaFoldDB" id="X1JY69"/>
<protein>
    <recommendedName>
        <fullName evidence="1">RACo C-terminal domain-containing protein</fullName>
    </recommendedName>
</protein>
<evidence type="ECO:0000313" key="2">
    <source>
        <dbReference type="EMBL" id="GAH83204.1"/>
    </source>
</evidence>
<dbReference type="Pfam" id="PF14574">
    <property type="entry name" value="RACo_C_ter"/>
    <property type="match status" value="1"/>
</dbReference>